<dbReference type="CDD" id="cd01673">
    <property type="entry name" value="dNK"/>
    <property type="match status" value="1"/>
</dbReference>
<keyword evidence="2" id="KW-0418">Kinase</keyword>
<dbReference type="AlphaFoldDB" id="A0A3B0Y910"/>
<dbReference type="InterPro" id="IPR050566">
    <property type="entry name" value="Deoxyribonucleoside_kinase"/>
</dbReference>
<dbReference type="GO" id="GO:0005737">
    <property type="term" value="C:cytoplasm"/>
    <property type="evidence" value="ECO:0007669"/>
    <property type="project" value="TreeGrafter"/>
</dbReference>
<dbReference type="GO" id="GO:0004138">
    <property type="term" value="F:deoxyguanosine kinase activity"/>
    <property type="evidence" value="ECO:0007669"/>
    <property type="project" value="UniProtKB-EC"/>
</dbReference>
<dbReference type="PANTHER" id="PTHR10513">
    <property type="entry name" value="DEOXYNUCLEOSIDE KINASE"/>
    <property type="match status" value="1"/>
</dbReference>
<feature type="domain" description="Deoxynucleoside kinase" evidence="1">
    <location>
        <begin position="18"/>
        <end position="193"/>
    </location>
</feature>
<dbReference type="PANTHER" id="PTHR10513:SF46">
    <property type="entry name" value="DEOXYGUANOSINE KINASE"/>
    <property type="match status" value="1"/>
</dbReference>
<protein>
    <submittedName>
        <fullName evidence="2">Deoxyadenosine kinase @ Deoxyguanosine kinase</fullName>
        <ecNumber evidence="2">2.7.1.113</ecNumber>
        <ecNumber evidence="2">2.7.1.76</ecNumber>
    </submittedName>
</protein>
<dbReference type="EC" id="2.7.1.76" evidence="2"/>
<dbReference type="Pfam" id="PF01712">
    <property type="entry name" value="dNK"/>
    <property type="match status" value="1"/>
</dbReference>
<dbReference type="EC" id="2.7.1.113" evidence="2"/>
<dbReference type="SUPFAM" id="SSF52540">
    <property type="entry name" value="P-loop containing nucleoside triphosphate hydrolases"/>
    <property type="match status" value="1"/>
</dbReference>
<dbReference type="PIRSF" id="PIRSF000705">
    <property type="entry name" value="DNK"/>
    <property type="match status" value="1"/>
</dbReference>
<dbReference type="InterPro" id="IPR027417">
    <property type="entry name" value="P-loop_NTPase"/>
</dbReference>
<gene>
    <name evidence="2" type="ORF">MNBD_GAMMA12-3310</name>
</gene>
<dbReference type="GO" id="GO:0005524">
    <property type="term" value="F:ATP binding"/>
    <property type="evidence" value="ECO:0007669"/>
    <property type="project" value="InterPro"/>
</dbReference>
<dbReference type="GO" id="GO:0004136">
    <property type="term" value="F:deoxyadenosine kinase activity"/>
    <property type="evidence" value="ECO:0007669"/>
    <property type="project" value="UniProtKB-EC"/>
</dbReference>
<name>A0A3B0Y910_9ZZZZ</name>
<dbReference type="EMBL" id="UOFL01000043">
    <property type="protein sequence ID" value="VAW73310.1"/>
    <property type="molecule type" value="Genomic_DNA"/>
</dbReference>
<dbReference type="InterPro" id="IPR002624">
    <property type="entry name" value="DCK/DGK"/>
</dbReference>
<dbReference type="Gene3D" id="3.40.50.300">
    <property type="entry name" value="P-loop containing nucleotide triphosphate hydrolases"/>
    <property type="match status" value="1"/>
</dbReference>
<reference evidence="2" key="1">
    <citation type="submission" date="2018-06" db="EMBL/GenBank/DDBJ databases">
        <authorList>
            <person name="Zhirakovskaya E."/>
        </authorList>
    </citation>
    <scope>NUCLEOTIDE SEQUENCE</scope>
</reference>
<dbReference type="InterPro" id="IPR031314">
    <property type="entry name" value="DNK_dom"/>
</dbReference>
<organism evidence="2">
    <name type="scientific">hydrothermal vent metagenome</name>
    <dbReference type="NCBI Taxonomy" id="652676"/>
    <lineage>
        <taxon>unclassified sequences</taxon>
        <taxon>metagenomes</taxon>
        <taxon>ecological metagenomes</taxon>
    </lineage>
</organism>
<proteinExistence type="predicted"/>
<accession>A0A3B0Y910</accession>
<keyword evidence="2" id="KW-0808">Transferase</keyword>
<evidence type="ECO:0000313" key="2">
    <source>
        <dbReference type="EMBL" id="VAW73310.1"/>
    </source>
</evidence>
<evidence type="ECO:0000259" key="1">
    <source>
        <dbReference type="Pfam" id="PF01712"/>
    </source>
</evidence>
<sequence>MGLENSKIDNRIHNKKYIVVEGPIGVGKTSLARRLACSFGSELILEDSASNPFLEQFYNTQGQGALPVQLFFLFQRAQQLLAMRQDDLFTPVVVSDFLLAKDRLFACMTLDKDELNLYDQILSSLKIDPPTPDLVIYLQAPESVLRQRIHGRGIHYEQTINTAYLTDISEAYARFFHNYHDAPLLIVNASEIDPAHKAGDYGLLLQRILEVDSGRHYFNPAPIAV</sequence>